<reference evidence="1" key="1">
    <citation type="submission" date="2020-04" db="EMBL/GenBank/DDBJ databases">
        <authorList>
            <person name="Alioto T."/>
            <person name="Alioto T."/>
            <person name="Gomez Garrido J."/>
        </authorList>
    </citation>
    <scope>NUCLEOTIDE SEQUENCE</scope>
    <source>
        <strain evidence="1">A484AB</strain>
    </source>
</reference>
<dbReference type="PANTHER" id="PTHR22878:SF73">
    <property type="entry name" value="DYNEIN AXONEMAL HEAVY CHAIN 1"/>
    <property type="match status" value="1"/>
</dbReference>
<dbReference type="GO" id="GO:0051959">
    <property type="term" value="F:dynein light intermediate chain binding"/>
    <property type="evidence" value="ECO:0007669"/>
    <property type="project" value="InterPro"/>
</dbReference>
<dbReference type="GO" id="GO:0045505">
    <property type="term" value="F:dynein intermediate chain binding"/>
    <property type="evidence" value="ECO:0007669"/>
    <property type="project" value="InterPro"/>
</dbReference>
<dbReference type="EMBL" id="CACRXK020031178">
    <property type="protein sequence ID" value="CAB4042943.1"/>
    <property type="molecule type" value="Genomic_DNA"/>
</dbReference>
<dbReference type="GO" id="GO:0007018">
    <property type="term" value="P:microtubule-based movement"/>
    <property type="evidence" value="ECO:0007669"/>
    <property type="project" value="InterPro"/>
</dbReference>
<comment type="caution">
    <text evidence="1">The sequence shown here is derived from an EMBL/GenBank/DDBJ whole genome shotgun (WGS) entry which is preliminary data.</text>
</comment>
<accession>A0A6S7LT03</accession>
<dbReference type="GO" id="GO:0030286">
    <property type="term" value="C:dynein complex"/>
    <property type="evidence" value="ECO:0007669"/>
    <property type="project" value="InterPro"/>
</dbReference>
<name>A0A6S7LT03_PARCT</name>
<organism evidence="1 2">
    <name type="scientific">Paramuricea clavata</name>
    <name type="common">Red gorgonian</name>
    <name type="synonym">Violescent sea-whip</name>
    <dbReference type="NCBI Taxonomy" id="317549"/>
    <lineage>
        <taxon>Eukaryota</taxon>
        <taxon>Metazoa</taxon>
        <taxon>Cnidaria</taxon>
        <taxon>Anthozoa</taxon>
        <taxon>Octocorallia</taxon>
        <taxon>Malacalcyonacea</taxon>
        <taxon>Plexauridae</taxon>
        <taxon>Paramuricea</taxon>
    </lineage>
</organism>
<dbReference type="InterPro" id="IPR026983">
    <property type="entry name" value="DHC"/>
</dbReference>
<keyword evidence="2" id="KW-1185">Reference proteome</keyword>
<protein>
    <submittedName>
        <fullName evidence="1">Dynein heavy chain 1, axonemal-like</fullName>
    </submittedName>
</protein>
<feature type="non-terminal residue" evidence="1">
    <location>
        <position position="230"/>
    </location>
</feature>
<evidence type="ECO:0000313" key="1">
    <source>
        <dbReference type="EMBL" id="CAB4042943.1"/>
    </source>
</evidence>
<gene>
    <name evidence="1" type="ORF">PACLA_8A039071</name>
</gene>
<dbReference type="PANTHER" id="PTHR22878">
    <property type="entry name" value="DYNEIN HEAVY CHAIN 6, AXONEMAL-LIKE-RELATED"/>
    <property type="match status" value="1"/>
</dbReference>
<dbReference type="OrthoDB" id="447173at2759"/>
<proteinExistence type="predicted"/>
<sequence length="230" mass="26611">MRLEEFEQTQSQASSQVQVFLKDSWLSTLRSAIRSSLSEAGKGWFNLDETIWEVYKISKLAKFMQLVNFAMQDTLRYLVQDSLALYKQTVHDGCHEVLNVQEDLVWGEDIINSPYKPKKNPLFFVDLTMDKDGVGYGIDLQNFEQTVISLFDKGIACTKNVPQLEKMVMKKLFWSATPLLETVGENEPPVVETREFIRKATQKSIIPLIAYAREYEKYLELFNLDINAYL</sequence>
<dbReference type="Proteomes" id="UP001152795">
    <property type="component" value="Unassembled WGS sequence"/>
</dbReference>
<evidence type="ECO:0000313" key="2">
    <source>
        <dbReference type="Proteomes" id="UP001152795"/>
    </source>
</evidence>
<dbReference type="AlphaFoldDB" id="A0A6S7LT03"/>